<dbReference type="AlphaFoldDB" id="A0A0R2FZS7"/>
<accession>A0A0R2FZS7</accession>
<evidence type="ECO:0000256" key="1">
    <source>
        <dbReference type="SAM" id="Phobius"/>
    </source>
</evidence>
<reference evidence="4 5" key="1">
    <citation type="journal article" date="2015" name="Genome Announc.">
        <title>Expanding the biotechnology potential of lactobacilli through comparative genomics of 213 strains and associated genera.</title>
        <authorList>
            <person name="Sun Z."/>
            <person name="Harris H.M."/>
            <person name="McCann A."/>
            <person name="Guo C."/>
            <person name="Argimon S."/>
            <person name="Zhang W."/>
            <person name="Yang X."/>
            <person name="Jeffery I.B."/>
            <person name="Cooney J.C."/>
            <person name="Kagawa T.F."/>
            <person name="Liu W."/>
            <person name="Song Y."/>
            <person name="Salvetti E."/>
            <person name="Wrobel A."/>
            <person name="Rasinkangas P."/>
            <person name="Parkhill J."/>
            <person name="Rea M.C."/>
            <person name="O'Sullivan O."/>
            <person name="Ritari J."/>
            <person name="Douillard F.P."/>
            <person name="Paul Ross R."/>
            <person name="Yang R."/>
            <person name="Briner A.E."/>
            <person name="Felis G.E."/>
            <person name="de Vos W.M."/>
            <person name="Barrangou R."/>
            <person name="Klaenhammer T.R."/>
            <person name="Caufield P.W."/>
            <person name="Cui Y."/>
            <person name="Zhang H."/>
            <person name="O'Toole P.W."/>
        </authorList>
    </citation>
    <scope>NUCLEOTIDE SEQUENCE [LARGE SCALE GENOMIC DNA]</scope>
    <source>
        <strain evidence="2 5">ATCC BAA-66</strain>
        <strain evidence="3 4">DSM 13344</strain>
    </source>
</reference>
<sequence>MATRVVSHQSAPKKRPPINGWKWAFIVLAAIIIGSGLFIGTKMAAPLDPAVKTEKTIKGQPTFSIKLDKQQINGITAYYLNHYLKNSEIKYNVKLENQAVLSGKFRFLSYPTQFRMYLDPYVLQNGDVQFKARQLSIGQLNLPISFVLQYVDKFYHLPKWVKIDSKQKTIVLELNEFKLKNGMQVKAKKIDLIHDEIDLDVYAPLK</sequence>
<keyword evidence="1" id="KW-0472">Membrane</keyword>
<proteinExistence type="predicted"/>
<keyword evidence="1" id="KW-0812">Transmembrane</keyword>
<keyword evidence="4" id="KW-1185">Reference proteome</keyword>
<dbReference type="EMBL" id="JQAT01000001">
    <property type="protein sequence ID" value="KRN29453.1"/>
    <property type="molecule type" value="Genomic_DNA"/>
</dbReference>
<organism evidence="3 4">
    <name type="scientific">Lactobacillus selangorensis</name>
    <dbReference type="NCBI Taxonomy" id="81857"/>
    <lineage>
        <taxon>Bacteria</taxon>
        <taxon>Bacillati</taxon>
        <taxon>Bacillota</taxon>
        <taxon>Bacilli</taxon>
        <taxon>Lactobacillales</taxon>
        <taxon>Lactobacillaceae</taxon>
        <taxon>Lactobacillus</taxon>
    </lineage>
</organism>
<dbReference type="Proteomes" id="UP000051645">
    <property type="component" value="Unassembled WGS sequence"/>
</dbReference>
<evidence type="ECO:0000313" key="2">
    <source>
        <dbReference type="EMBL" id="KRN29453.1"/>
    </source>
</evidence>
<evidence type="ECO:0000313" key="4">
    <source>
        <dbReference type="Proteomes" id="UP000051645"/>
    </source>
</evidence>
<gene>
    <name evidence="2" type="ORF">IV38_GL000337</name>
    <name evidence="3" type="ORF">IV40_GL000331</name>
</gene>
<dbReference type="PATRIC" id="fig|81857.3.peg.342"/>
<dbReference type="RefSeq" id="WP_057768622.1">
    <property type="nucleotide sequence ID" value="NZ_JQAT01000001.1"/>
</dbReference>
<comment type="caution">
    <text evidence="3">The sequence shown here is derived from an EMBL/GenBank/DDBJ whole genome shotgun (WGS) entry which is preliminary data.</text>
</comment>
<evidence type="ECO:0000313" key="5">
    <source>
        <dbReference type="Proteomes" id="UP000051751"/>
    </source>
</evidence>
<protein>
    <submittedName>
        <fullName evidence="3">Extracellular protein</fullName>
    </submittedName>
</protein>
<dbReference type="Pfam" id="PF09911">
    <property type="entry name" value="DUF2140"/>
    <property type="match status" value="1"/>
</dbReference>
<dbReference type="EMBL" id="JQAZ01000001">
    <property type="protein sequence ID" value="KRN34018.1"/>
    <property type="molecule type" value="Genomic_DNA"/>
</dbReference>
<feature type="transmembrane region" description="Helical" evidence="1">
    <location>
        <begin position="20"/>
        <end position="39"/>
    </location>
</feature>
<name>A0A0R2FZS7_9LACO</name>
<evidence type="ECO:0000313" key="3">
    <source>
        <dbReference type="EMBL" id="KRN34018.1"/>
    </source>
</evidence>
<keyword evidence="1" id="KW-1133">Transmembrane helix</keyword>
<dbReference type="Proteomes" id="UP000051751">
    <property type="component" value="Unassembled WGS sequence"/>
</dbReference>
<dbReference type="InterPro" id="IPR018672">
    <property type="entry name" value="DUF2140"/>
</dbReference>
<dbReference type="STRING" id="81857.IV38_GL000337"/>
<dbReference type="OrthoDB" id="2241695at2"/>